<dbReference type="PROSITE" id="PS51462">
    <property type="entry name" value="NUDIX"/>
    <property type="match status" value="1"/>
</dbReference>
<sequence length="191" mass="21161">MQEQNPWTILQEKPVYDNPWISLTEYDVINPGGGKGIYGKVHFKNTAVAVLPVDADLNTFLVGQYRFTLDAYSWEIPAGGCLHEPGKPVSQDICLAAAQRELLEETGLVASHWQLILTMHLSNSVSDELAYVYLAKGLVQQEAAPEETEQLVIRKLPFGEAFSMVEKGQITDSMSVAGILKLRLMQAEGRL</sequence>
<evidence type="ECO:0000259" key="8">
    <source>
        <dbReference type="PROSITE" id="PS51462"/>
    </source>
</evidence>
<evidence type="ECO:0000256" key="3">
    <source>
        <dbReference type="ARBA" id="ARBA00007275"/>
    </source>
</evidence>
<dbReference type="AlphaFoldDB" id="A0A1T4L7T3"/>
<dbReference type="GO" id="GO:0016787">
    <property type="term" value="F:hydrolase activity"/>
    <property type="evidence" value="ECO:0007669"/>
    <property type="project" value="UniProtKB-KW"/>
</dbReference>
<organism evidence="9 10">
    <name type="scientific">Sediminibacterium ginsengisoli</name>
    <dbReference type="NCBI Taxonomy" id="413434"/>
    <lineage>
        <taxon>Bacteria</taxon>
        <taxon>Pseudomonadati</taxon>
        <taxon>Bacteroidota</taxon>
        <taxon>Chitinophagia</taxon>
        <taxon>Chitinophagales</taxon>
        <taxon>Chitinophagaceae</taxon>
        <taxon>Sediminibacterium</taxon>
    </lineage>
</organism>
<comment type="catalytic activity">
    <reaction evidence="1">
        <text>GDP-alpha-D-mannose + H2O = alpha-D-mannose 1-phosphate + GMP + 2 H(+)</text>
        <dbReference type="Rhea" id="RHEA:27978"/>
        <dbReference type="ChEBI" id="CHEBI:15377"/>
        <dbReference type="ChEBI" id="CHEBI:15378"/>
        <dbReference type="ChEBI" id="CHEBI:57527"/>
        <dbReference type="ChEBI" id="CHEBI:58115"/>
        <dbReference type="ChEBI" id="CHEBI:58409"/>
    </reaction>
</comment>
<evidence type="ECO:0000256" key="6">
    <source>
        <dbReference type="ARBA" id="ARBA00032162"/>
    </source>
</evidence>
<evidence type="ECO:0000256" key="5">
    <source>
        <dbReference type="ARBA" id="ARBA00022801"/>
    </source>
</evidence>
<name>A0A1T4L7T3_9BACT</name>
<dbReference type="STRING" id="413434.SAMN04488132_102351"/>
<dbReference type="RefSeq" id="WP_078830501.1">
    <property type="nucleotide sequence ID" value="NZ_FUWH01000002.1"/>
</dbReference>
<dbReference type="SUPFAM" id="SSF55811">
    <property type="entry name" value="Nudix"/>
    <property type="match status" value="1"/>
</dbReference>
<dbReference type="InterPro" id="IPR000086">
    <property type="entry name" value="NUDIX_hydrolase_dom"/>
</dbReference>
<evidence type="ECO:0000313" key="9">
    <source>
        <dbReference type="EMBL" id="SJZ50775.1"/>
    </source>
</evidence>
<proteinExistence type="inferred from homology"/>
<dbReference type="Proteomes" id="UP000190888">
    <property type="component" value="Unassembled WGS sequence"/>
</dbReference>
<accession>A0A1T4L7T3</accession>
<reference evidence="9 10" key="1">
    <citation type="submission" date="2017-02" db="EMBL/GenBank/DDBJ databases">
        <authorList>
            <person name="Peterson S.W."/>
        </authorList>
    </citation>
    <scope>NUCLEOTIDE SEQUENCE [LARGE SCALE GENOMIC DNA]</scope>
    <source>
        <strain evidence="9 10">DSM 22335</strain>
    </source>
</reference>
<dbReference type="Gene3D" id="3.90.79.10">
    <property type="entry name" value="Nucleoside Triphosphate Pyrophosphohydrolase"/>
    <property type="match status" value="1"/>
</dbReference>
<evidence type="ECO:0000256" key="1">
    <source>
        <dbReference type="ARBA" id="ARBA00000847"/>
    </source>
</evidence>
<protein>
    <recommendedName>
        <fullName evidence="4">GDP-mannose pyrophosphatase</fullName>
    </recommendedName>
    <alternativeName>
        <fullName evidence="6">GDP-mannose hydrolase</fullName>
    </alternativeName>
    <alternativeName>
        <fullName evidence="7">GDPMK</fullName>
    </alternativeName>
</protein>
<dbReference type="PANTHER" id="PTHR11839">
    <property type="entry name" value="UDP/ADP-SUGAR PYROPHOSPHATASE"/>
    <property type="match status" value="1"/>
</dbReference>
<evidence type="ECO:0000256" key="2">
    <source>
        <dbReference type="ARBA" id="ARBA00001946"/>
    </source>
</evidence>
<feature type="domain" description="Nudix hydrolase" evidence="8">
    <location>
        <begin position="43"/>
        <end position="178"/>
    </location>
</feature>
<evidence type="ECO:0000256" key="4">
    <source>
        <dbReference type="ARBA" id="ARBA00016377"/>
    </source>
</evidence>
<dbReference type="Pfam" id="PF00293">
    <property type="entry name" value="NUDIX"/>
    <property type="match status" value="1"/>
</dbReference>
<dbReference type="GO" id="GO:0019693">
    <property type="term" value="P:ribose phosphate metabolic process"/>
    <property type="evidence" value="ECO:0007669"/>
    <property type="project" value="TreeGrafter"/>
</dbReference>
<evidence type="ECO:0000256" key="7">
    <source>
        <dbReference type="ARBA" id="ARBA00032272"/>
    </source>
</evidence>
<dbReference type="GO" id="GO:0006753">
    <property type="term" value="P:nucleoside phosphate metabolic process"/>
    <property type="evidence" value="ECO:0007669"/>
    <property type="project" value="TreeGrafter"/>
</dbReference>
<dbReference type="EMBL" id="FUWH01000002">
    <property type="protein sequence ID" value="SJZ50775.1"/>
    <property type="molecule type" value="Genomic_DNA"/>
</dbReference>
<dbReference type="InterPro" id="IPR015797">
    <property type="entry name" value="NUDIX_hydrolase-like_dom_sf"/>
</dbReference>
<dbReference type="CDD" id="cd24161">
    <property type="entry name" value="NUDIX_ADPRase_Ndx2"/>
    <property type="match status" value="1"/>
</dbReference>
<dbReference type="GO" id="GO:0005829">
    <property type="term" value="C:cytosol"/>
    <property type="evidence" value="ECO:0007669"/>
    <property type="project" value="TreeGrafter"/>
</dbReference>
<comment type="similarity">
    <text evidence="3">Belongs to the Nudix hydrolase family. NudK subfamily.</text>
</comment>
<comment type="cofactor">
    <cofactor evidence="2">
        <name>Mg(2+)</name>
        <dbReference type="ChEBI" id="CHEBI:18420"/>
    </cofactor>
</comment>
<keyword evidence="10" id="KW-1185">Reference proteome</keyword>
<dbReference type="PANTHER" id="PTHR11839:SF18">
    <property type="entry name" value="NUDIX HYDROLASE DOMAIN-CONTAINING PROTEIN"/>
    <property type="match status" value="1"/>
</dbReference>
<gene>
    <name evidence="9" type="ORF">SAMN04488132_102351</name>
</gene>
<keyword evidence="5" id="KW-0378">Hydrolase</keyword>
<evidence type="ECO:0000313" key="10">
    <source>
        <dbReference type="Proteomes" id="UP000190888"/>
    </source>
</evidence>
<dbReference type="OrthoDB" id="9806150at2"/>